<dbReference type="Gene3D" id="3.40.50.1390">
    <property type="entry name" value="Resolvase, N-terminal catalytic domain"/>
    <property type="match status" value="1"/>
</dbReference>
<proteinExistence type="predicted"/>
<evidence type="ECO:0000256" key="5">
    <source>
        <dbReference type="PROSITE-ProRule" id="PRU10137"/>
    </source>
</evidence>
<dbReference type="PROSITE" id="PS00397">
    <property type="entry name" value="RECOMBINASES_1"/>
    <property type="match status" value="1"/>
</dbReference>
<dbReference type="SUPFAM" id="SSF53041">
    <property type="entry name" value="Resolvase-like"/>
    <property type="match status" value="1"/>
</dbReference>
<keyword evidence="8" id="KW-1185">Reference proteome</keyword>
<keyword evidence="1" id="KW-0229">DNA integration</keyword>
<dbReference type="eggNOG" id="COG1961">
    <property type="taxonomic scope" value="Bacteria"/>
</dbReference>
<dbReference type="HOGENOM" id="CLU_187409_0_0_9"/>
<dbReference type="GO" id="GO:0000150">
    <property type="term" value="F:DNA strand exchange activity"/>
    <property type="evidence" value="ECO:0007669"/>
    <property type="project" value="InterPro"/>
</dbReference>
<dbReference type="Pfam" id="PF00239">
    <property type="entry name" value="Resolvase"/>
    <property type="match status" value="1"/>
</dbReference>
<gene>
    <name evidence="7" type="primary">pinR1</name>
    <name evidence="7" type="ordered locus">Tph_c21950</name>
</gene>
<dbReference type="AlphaFoldDB" id="K4LK03"/>
<dbReference type="STRING" id="1089553.Tph_c21950"/>
<evidence type="ECO:0000256" key="3">
    <source>
        <dbReference type="ARBA" id="ARBA00023172"/>
    </source>
</evidence>
<reference evidence="7 8" key="1">
    <citation type="journal article" date="2012" name="BMC Genomics">
        <title>Genome-guided analysis of physiological and morphological traits of the fermentative acetate oxidizer Thermacetogenium phaeum.</title>
        <authorList>
            <person name="Oehler D."/>
            <person name="Poehlein A."/>
            <person name="Leimbach A."/>
            <person name="Muller N."/>
            <person name="Daniel R."/>
            <person name="Gottschalk G."/>
            <person name="Schink B."/>
        </authorList>
    </citation>
    <scope>NUCLEOTIDE SEQUENCE [LARGE SCALE GENOMIC DNA]</scope>
    <source>
        <strain evidence="8">ATCC BAA-254 / DSM 26808 / PB</strain>
    </source>
</reference>
<dbReference type="PANTHER" id="PTHR30461">
    <property type="entry name" value="DNA-INVERTASE FROM LAMBDOID PROPHAGE"/>
    <property type="match status" value="1"/>
</dbReference>
<name>K4LK03_THEPS</name>
<dbReference type="Proteomes" id="UP000000467">
    <property type="component" value="Chromosome"/>
</dbReference>
<dbReference type="InterPro" id="IPR006119">
    <property type="entry name" value="Resolv_N"/>
</dbReference>
<protein>
    <submittedName>
        <fullName evidence="7">Site-specific recombinase PinR</fullName>
    </submittedName>
</protein>
<evidence type="ECO:0000256" key="4">
    <source>
        <dbReference type="PIRSR" id="PIRSR606118-50"/>
    </source>
</evidence>
<dbReference type="SMART" id="SM00857">
    <property type="entry name" value="Resolvase"/>
    <property type="match status" value="1"/>
</dbReference>
<evidence type="ECO:0000256" key="2">
    <source>
        <dbReference type="ARBA" id="ARBA00023125"/>
    </source>
</evidence>
<feature type="active site" description="O-(5'-phospho-DNA)-serine intermediate" evidence="4 5">
    <location>
        <position position="11"/>
    </location>
</feature>
<dbReference type="EMBL" id="CP003732">
    <property type="protein sequence ID" value="AFV12387.1"/>
    <property type="molecule type" value="Genomic_DNA"/>
</dbReference>
<evidence type="ECO:0000256" key="1">
    <source>
        <dbReference type="ARBA" id="ARBA00022908"/>
    </source>
</evidence>
<evidence type="ECO:0000259" key="6">
    <source>
        <dbReference type="PROSITE" id="PS51736"/>
    </source>
</evidence>
<dbReference type="GO" id="GO:0003677">
    <property type="term" value="F:DNA binding"/>
    <property type="evidence" value="ECO:0007669"/>
    <property type="project" value="UniProtKB-KW"/>
</dbReference>
<keyword evidence="2" id="KW-0238">DNA-binding</keyword>
<dbReference type="InterPro" id="IPR050639">
    <property type="entry name" value="SSR_resolvase"/>
</dbReference>
<evidence type="ECO:0000313" key="7">
    <source>
        <dbReference type="EMBL" id="AFV12387.1"/>
    </source>
</evidence>
<dbReference type="PROSITE" id="PS51736">
    <property type="entry name" value="RECOMBINASES_3"/>
    <property type="match status" value="1"/>
</dbReference>
<dbReference type="GO" id="GO:0015074">
    <property type="term" value="P:DNA integration"/>
    <property type="evidence" value="ECO:0007669"/>
    <property type="project" value="UniProtKB-KW"/>
</dbReference>
<accession>K4LK03</accession>
<sequence>MTAALIYLRVSTEEQAERGYSIAAQREECRAKARELGATEITEFVDEGVSGSILERPALVAALEKLKAGGIRWFICLDTSVCRAA</sequence>
<evidence type="ECO:0000313" key="8">
    <source>
        <dbReference type="Proteomes" id="UP000000467"/>
    </source>
</evidence>
<dbReference type="InterPro" id="IPR036162">
    <property type="entry name" value="Resolvase-like_N_sf"/>
</dbReference>
<feature type="domain" description="Resolvase/invertase-type recombinase catalytic" evidence="6">
    <location>
        <begin position="3"/>
        <end position="85"/>
    </location>
</feature>
<dbReference type="PANTHER" id="PTHR30461:SF23">
    <property type="entry name" value="DNA RECOMBINASE-RELATED"/>
    <property type="match status" value="1"/>
</dbReference>
<dbReference type="InterPro" id="IPR006118">
    <property type="entry name" value="Recombinase_CS"/>
</dbReference>
<dbReference type="CDD" id="cd00338">
    <property type="entry name" value="Ser_Recombinase"/>
    <property type="match status" value="1"/>
</dbReference>
<organism evidence="7 8">
    <name type="scientific">Thermacetogenium phaeum (strain ATCC BAA-254 / DSM 26808 / PB)</name>
    <dbReference type="NCBI Taxonomy" id="1089553"/>
    <lineage>
        <taxon>Bacteria</taxon>
        <taxon>Bacillati</taxon>
        <taxon>Bacillota</taxon>
        <taxon>Clostridia</taxon>
        <taxon>Thermoanaerobacterales</taxon>
        <taxon>Thermoanaerobacteraceae</taxon>
        <taxon>Thermacetogenium</taxon>
    </lineage>
</organism>
<dbReference type="KEGG" id="tpz:Tph_c21950"/>
<keyword evidence="3" id="KW-0233">DNA recombination</keyword>